<sequence>MEQDYRGDEKIDNMGGKPEELGVMGTNTVSCAGLELTGYGSCGIANDLSTLRFTKADSQYRHGLPWYGQVLLVNEKDQPIPNKTIFVTVEEARYHSSATTDEHGFVNISLDTTNYTSPSITVSVKYKDNDNRFDNWRVREFHAQALYVAKHFVSPSNSYVHLKPILGTLTCGQTQEIQAHYLLNKQILKDEKKFTFYYLIEARGSIAQSGMHVLSIKQGNTEGVFSFSFQVESVLAPRAHLLVYTILPNGEIVADIDKFAVENCFANKVNLRFSSAQSLPASDNRLKVTATPFSLCALRAVDRSVLLMKPEAELSPRSVSPISTLGIMKCSHDKITFGS</sequence>
<dbReference type="InterPro" id="IPR013783">
    <property type="entry name" value="Ig-like_fold"/>
</dbReference>
<proteinExistence type="predicted"/>
<dbReference type="InterPro" id="IPR050473">
    <property type="entry name" value="A2M/Complement_sys"/>
</dbReference>
<dbReference type="InterPro" id="IPR011625">
    <property type="entry name" value="A2M_N_BRD"/>
</dbReference>
<dbReference type="SMART" id="SM01359">
    <property type="entry name" value="A2M_N_2"/>
    <property type="match status" value="1"/>
</dbReference>
<dbReference type="InterPro" id="IPR040839">
    <property type="entry name" value="MG4"/>
</dbReference>
<dbReference type="Pfam" id="PF17789">
    <property type="entry name" value="MG4"/>
    <property type="match status" value="1"/>
</dbReference>
<reference evidence="2 3" key="1">
    <citation type="submission" date="2023-05" db="EMBL/GenBank/DDBJ databases">
        <title>B98-5 Cell Line De Novo Hybrid Assembly: An Optical Mapping Approach.</title>
        <authorList>
            <person name="Kananen K."/>
            <person name="Auerbach J.A."/>
            <person name="Kautto E."/>
            <person name="Blachly J.S."/>
        </authorList>
    </citation>
    <scope>NUCLEOTIDE SEQUENCE [LARGE SCALE GENOMIC DNA]</scope>
    <source>
        <strain evidence="2">B95-8</strain>
        <tissue evidence="2">Cell line</tissue>
    </source>
</reference>
<keyword evidence="3" id="KW-1185">Reference proteome</keyword>
<gene>
    <name evidence="2" type="ORF">P7K49_019240</name>
</gene>
<dbReference type="Pfam" id="PF07703">
    <property type="entry name" value="A2M_BRD"/>
    <property type="match status" value="1"/>
</dbReference>
<dbReference type="PANTHER" id="PTHR11412">
    <property type="entry name" value="MACROGLOBULIN / COMPLEMENT"/>
    <property type="match status" value="1"/>
</dbReference>
<evidence type="ECO:0000313" key="3">
    <source>
        <dbReference type="Proteomes" id="UP001266305"/>
    </source>
</evidence>
<evidence type="ECO:0000259" key="1">
    <source>
        <dbReference type="SMART" id="SM01359"/>
    </source>
</evidence>
<dbReference type="Proteomes" id="UP001266305">
    <property type="component" value="Unassembled WGS sequence"/>
</dbReference>
<name>A0ABQ9UXS0_SAGOE</name>
<evidence type="ECO:0000313" key="2">
    <source>
        <dbReference type="EMBL" id="KAK2101574.1"/>
    </source>
</evidence>
<feature type="domain" description="Alpha-2-macroglobulin bait region" evidence="1">
    <location>
        <begin position="160"/>
        <end position="308"/>
    </location>
</feature>
<accession>A0ABQ9UXS0</accession>
<dbReference type="PANTHER" id="PTHR11412:SF116">
    <property type="entry name" value="PREGNANCY ZONE PROTEIN"/>
    <property type="match status" value="1"/>
</dbReference>
<organism evidence="2 3">
    <name type="scientific">Saguinus oedipus</name>
    <name type="common">Cotton-top tamarin</name>
    <name type="synonym">Oedipomidas oedipus</name>
    <dbReference type="NCBI Taxonomy" id="9490"/>
    <lineage>
        <taxon>Eukaryota</taxon>
        <taxon>Metazoa</taxon>
        <taxon>Chordata</taxon>
        <taxon>Craniata</taxon>
        <taxon>Vertebrata</taxon>
        <taxon>Euteleostomi</taxon>
        <taxon>Mammalia</taxon>
        <taxon>Eutheria</taxon>
        <taxon>Euarchontoglires</taxon>
        <taxon>Primates</taxon>
        <taxon>Haplorrhini</taxon>
        <taxon>Platyrrhini</taxon>
        <taxon>Cebidae</taxon>
        <taxon>Callitrichinae</taxon>
        <taxon>Saguinus</taxon>
    </lineage>
</organism>
<dbReference type="Gene3D" id="2.60.40.10">
    <property type="entry name" value="Immunoglobulins"/>
    <property type="match status" value="1"/>
</dbReference>
<protein>
    <recommendedName>
        <fullName evidence="1">Alpha-2-macroglobulin bait region domain-containing protein</fullName>
    </recommendedName>
</protein>
<dbReference type="Gene3D" id="2.60.40.1930">
    <property type="match status" value="1"/>
</dbReference>
<dbReference type="EMBL" id="JASSZA010000009">
    <property type="protein sequence ID" value="KAK2101574.1"/>
    <property type="molecule type" value="Genomic_DNA"/>
</dbReference>
<comment type="caution">
    <text evidence="2">The sequence shown here is derived from an EMBL/GenBank/DDBJ whole genome shotgun (WGS) entry which is preliminary data.</text>
</comment>